<dbReference type="AlphaFoldDB" id="A0A3Q2GPC8"/>
<evidence type="ECO:0000256" key="1">
    <source>
        <dbReference type="ARBA" id="ARBA00023054"/>
    </source>
</evidence>
<proteinExistence type="predicted"/>
<organism evidence="3 4">
    <name type="scientific">Cyprinodon variegatus</name>
    <name type="common">Sheepshead minnow</name>
    <dbReference type="NCBI Taxonomy" id="28743"/>
    <lineage>
        <taxon>Eukaryota</taxon>
        <taxon>Metazoa</taxon>
        <taxon>Chordata</taxon>
        <taxon>Craniata</taxon>
        <taxon>Vertebrata</taxon>
        <taxon>Euteleostomi</taxon>
        <taxon>Actinopterygii</taxon>
        <taxon>Neopterygii</taxon>
        <taxon>Teleostei</taxon>
        <taxon>Neoteleostei</taxon>
        <taxon>Acanthomorphata</taxon>
        <taxon>Ovalentaria</taxon>
        <taxon>Atherinomorphae</taxon>
        <taxon>Cyprinodontiformes</taxon>
        <taxon>Cyprinodontidae</taxon>
        <taxon>Cyprinodon</taxon>
    </lineage>
</organism>
<dbReference type="OMA" id="ELQNDMN"/>
<dbReference type="GO" id="GO:0034501">
    <property type="term" value="P:protein localization to kinetochore"/>
    <property type="evidence" value="ECO:0007669"/>
    <property type="project" value="TreeGrafter"/>
</dbReference>
<sequence length="136" mass="15900">MAAEDELQLLRSQLKKSEEQARQAAQAGLDLLRQVDELQERLDEQRVEMTNALEQDKYSLQKEVELKNRMLESLQSEYESVKKQQKQQLEEHQEHLERSHSVALSELQNKVGHQRPGALLLALRSKHGSVLLRFRF</sequence>
<protein>
    <submittedName>
        <fullName evidence="3">Uncharacterized protein</fullName>
    </submittedName>
</protein>
<evidence type="ECO:0000313" key="3">
    <source>
        <dbReference type="Ensembl" id="ENSCVAP00000030945.1"/>
    </source>
</evidence>
<dbReference type="STRING" id="28743.ENSCVAP00000030945"/>
<dbReference type="PANTHER" id="PTHR32123">
    <property type="entry name" value="BICD FAMILY-LIKE CARGO ADAPTER"/>
    <property type="match status" value="1"/>
</dbReference>
<dbReference type="PANTHER" id="PTHR32123:SF9">
    <property type="entry name" value="PROTEIN SPINDLY"/>
    <property type="match status" value="1"/>
</dbReference>
<evidence type="ECO:0000256" key="2">
    <source>
        <dbReference type="SAM" id="MobiDB-lite"/>
    </source>
</evidence>
<dbReference type="GeneTree" id="ENSGT00510000047951"/>
<feature type="region of interest" description="Disordered" evidence="2">
    <location>
        <begin position="82"/>
        <end position="103"/>
    </location>
</feature>
<dbReference type="GO" id="GO:0043515">
    <property type="term" value="F:kinetochore binding"/>
    <property type="evidence" value="ECO:0007669"/>
    <property type="project" value="TreeGrafter"/>
</dbReference>
<reference evidence="3" key="2">
    <citation type="submission" date="2025-09" db="UniProtKB">
        <authorList>
            <consortium name="Ensembl"/>
        </authorList>
    </citation>
    <scope>IDENTIFICATION</scope>
</reference>
<accession>A0A3Q2GPC8</accession>
<name>A0A3Q2GPC8_CYPVA</name>
<reference evidence="3" key="1">
    <citation type="submission" date="2025-08" db="UniProtKB">
        <authorList>
            <consortium name="Ensembl"/>
        </authorList>
    </citation>
    <scope>IDENTIFICATION</scope>
</reference>
<dbReference type="GO" id="GO:0007080">
    <property type="term" value="P:mitotic metaphase chromosome alignment"/>
    <property type="evidence" value="ECO:0007669"/>
    <property type="project" value="TreeGrafter"/>
</dbReference>
<keyword evidence="4" id="KW-1185">Reference proteome</keyword>
<dbReference type="Proteomes" id="UP000265020">
    <property type="component" value="Unassembled WGS sequence"/>
</dbReference>
<keyword evidence="1" id="KW-0175">Coiled coil</keyword>
<dbReference type="Ensembl" id="ENSCVAT00000025308.1">
    <property type="protein sequence ID" value="ENSCVAP00000030945.1"/>
    <property type="gene ID" value="ENSCVAG00000019841.1"/>
</dbReference>
<evidence type="ECO:0000313" key="4">
    <source>
        <dbReference type="Proteomes" id="UP000265020"/>
    </source>
</evidence>
<dbReference type="GO" id="GO:0000132">
    <property type="term" value="P:establishment of mitotic spindle orientation"/>
    <property type="evidence" value="ECO:0007669"/>
    <property type="project" value="TreeGrafter"/>
</dbReference>
<dbReference type="GO" id="GO:0000922">
    <property type="term" value="C:spindle pole"/>
    <property type="evidence" value="ECO:0007669"/>
    <property type="project" value="TreeGrafter"/>
</dbReference>
<dbReference type="InterPro" id="IPR051149">
    <property type="entry name" value="Spindly/BICDR_Dynein_Adapter"/>
</dbReference>
<dbReference type="GO" id="GO:0000940">
    <property type="term" value="C:outer kinetochore"/>
    <property type="evidence" value="ECO:0007669"/>
    <property type="project" value="TreeGrafter"/>
</dbReference>
<feature type="compositionally biased region" description="Basic and acidic residues" evidence="2">
    <location>
        <begin position="88"/>
        <end position="100"/>
    </location>
</feature>